<dbReference type="Proteomes" id="UP000182321">
    <property type="component" value="Unassembled WGS sequence"/>
</dbReference>
<dbReference type="Pfam" id="PF00704">
    <property type="entry name" value="Glyco_hydro_18"/>
    <property type="match status" value="1"/>
</dbReference>
<evidence type="ECO:0000256" key="4">
    <source>
        <dbReference type="RuleBase" id="RU004453"/>
    </source>
</evidence>
<evidence type="ECO:0000256" key="3">
    <source>
        <dbReference type="RuleBase" id="RU000489"/>
    </source>
</evidence>
<reference evidence="8" key="1">
    <citation type="submission" date="2016-10" db="EMBL/GenBank/DDBJ databases">
        <authorList>
            <person name="Varghese N."/>
        </authorList>
    </citation>
    <scope>NUCLEOTIDE SEQUENCE [LARGE SCALE GENOMIC DNA]</scope>
    <source>
        <strain evidence="8">ACV-9</strain>
    </source>
</reference>
<dbReference type="SUPFAM" id="SSF51445">
    <property type="entry name" value="(Trans)glycosidases"/>
    <property type="match status" value="1"/>
</dbReference>
<dbReference type="RefSeq" id="WP_177175727.1">
    <property type="nucleotide sequence ID" value="NZ_FNZX01000018.1"/>
</dbReference>
<sequence>MSNTYRHRRKRKKRFRIPRGYIYIAAGIIALAVLIVGIYAIKKYTPTKEHMDLADYFQVFHENEAAVVLDGEYISSELEEHGYAIVNDGNVYLELGFVKDYLDDGYVYDSSEITLRYATDSEVYTATVGSADYSIDKSNNSLGFPVVLAQDDTVYIAEDYLKLLTDFKINYYSEPDRVVVQTVGSSTDVYTAKRKTQIRKLNGPKSPVLEDVTKGESIYVVRDTGKWSFVVSENGVMGYIKNSAISFKSTETVEAELPERTYNHISAGQDISLLWHQVTNQSANGDIATVLASSTGVDVMSPTWFYLNDNKGGIASIASSSYVSTCHANNVQVWGLVSNLEDADVDTTTVLNTTSSRDALVNNLIAQAITYGLDGINIDIEQLSGDAADGYIQFIKELSIKCEKNDIILSVDNYVPTASSEIYNRAEQAKYADYVIIMGYDEHYGGSEEAGSVASINWVDQGVADTLNDVPAEQVILGMPFYCRVWEVAEDGSVDSTAYGMDAIQSYLKTNGVSAAWSDEYGQYYAEYADGSTTYKIWVEDETSIEEKLKVMDKYNLAGGAFWKKGFDSTGVWNIIAKYL</sequence>
<dbReference type="PROSITE" id="PS51910">
    <property type="entry name" value="GH18_2"/>
    <property type="match status" value="1"/>
</dbReference>
<evidence type="ECO:0000256" key="1">
    <source>
        <dbReference type="ARBA" id="ARBA00022801"/>
    </source>
</evidence>
<dbReference type="PROSITE" id="PS01095">
    <property type="entry name" value="GH18_1"/>
    <property type="match status" value="1"/>
</dbReference>
<dbReference type="SMART" id="SM00636">
    <property type="entry name" value="Glyco_18"/>
    <property type="match status" value="1"/>
</dbReference>
<accession>A0A1H7LSM0</accession>
<dbReference type="InterPro" id="IPR001223">
    <property type="entry name" value="Glyco_hydro18_cat"/>
</dbReference>
<proteinExistence type="inferred from homology"/>
<feature type="transmembrane region" description="Helical" evidence="5">
    <location>
        <begin position="21"/>
        <end position="41"/>
    </location>
</feature>
<feature type="domain" description="GH18" evidence="6">
    <location>
        <begin position="234"/>
        <end position="580"/>
    </location>
</feature>
<protein>
    <submittedName>
        <fullName evidence="7">Spore germination protein YaaH</fullName>
    </submittedName>
</protein>
<organism evidence="7 8">
    <name type="scientific">Pseudobutyrivibrio ruminis</name>
    <dbReference type="NCBI Taxonomy" id="46206"/>
    <lineage>
        <taxon>Bacteria</taxon>
        <taxon>Bacillati</taxon>
        <taxon>Bacillota</taxon>
        <taxon>Clostridia</taxon>
        <taxon>Lachnospirales</taxon>
        <taxon>Lachnospiraceae</taxon>
        <taxon>Pseudobutyrivibrio</taxon>
    </lineage>
</organism>
<name>A0A1H7LSM0_9FIRM</name>
<evidence type="ECO:0000256" key="5">
    <source>
        <dbReference type="SAM" id="Phobius"/>
    </source>
</evidence>
<dbReference type="InterPro" id="IPR001579">
    <property type="entry name" value="Glyco_hydro_18_chit_AS"/>
</dbReference>
<dbReference type="PANTHER" id="PTHR46066">
    <property type="entry name" value="CHITINASE DOMAIN-CONTAINING PROTEIN 1 FAMILY MEMBER"/>
    <property type="match status" value="1"/>
</dbReference>
<dbReference type="Gene3D" id="3.10.50.10">
    <property type="match status" value="1"/>
</dbReference>
<gene>
    <name evidence="7" type="ORF">SAMN02910377_02443</name>
</gene>
<dbReference type="GO" id="GO:0004553">
    <property type="term" value="F:hydrolase activity, hydrolyzing O-glycosyl compounds"/>
    <property type="evidence" value="ECO:0007669"/>
    <property type="project" value="InterPro"/>
</dbReference>
<dbReference type="GO" id="GO:0008061">
    <property type="term" value="F:chitin binding"/>
    <property type="evidence" value="ECO:0007669"/>
    <property type="project" value="InterPro"/>
</dbReference>
<dbReference type="PANTHER" id="PTHR46066:SF2">
    <property type="entry name" value="CHITINASE DOMAIN-CONTAINING PROTEIN 1"/>
    <property type="match status" value="1"/>
</dbReference>
<dbReference type="Gene3D" id="3.20.20.80">
    <property type="entry name" value="Glycosidases"/>
    <property type="match status" value="1"/>
</dbReference>
<keyword evidence="5" id="KW-0472">Membrane</keyword>
<evidence type="ECO:0000256" key="2">
    <source>
        <dbReference type="ARBA" id="ARBA00023295"/>
    </source>
</evidence>
<keyword evidence="1 3" id="KW-0378">Hydrolase</keyword>
<dbReference type="InterPro" id="IPR017853">
    <property type="entry name" value="GH"/>
</dbReference>
<dbReference type="AlphaFoldDB" id="A0A1H7LSM0"/>
<comment type="similarity">
    <text evidence="4">Belongs to the glycosyl hydrolase 18 family.</text>
</comment>
<keyword evidence="5" id="KW-1133">Transmembrane helix</keyword>
<dbReference type="InterPro" id="IPR011583">
    <property type="entry name" value="Chitinase_II/V-like_cat"/>
</dbReference>
<keyword evidence="2 3" id="KW-0326">Glycosidase</keyword>
<evidence type="ECO:0000313" key="8">
    <source>
        <dbReference type="Proteomes" id="UP000182321"/>
    </source>
</evidence>
<evidence type="ECO:0000259" key="6">
    <source>
        <dbReference type="PROSITE" id="PS51910"/>
    </source>
</evidence>
<keyword evidence="8" id="KW-1185">Reference proteome</keyword>
<dbReference type="GO" id="GO:0005975">
    <property type="term" value="P:carbohydrate metabolic process"/>
    <property type="evidence" value="ECO:0007669"/>
    <property type="project" value="InterPro"/>
</dbReference>
<keyword evidence="5" id="KW-0812">Transmembrane</keyword>
<dbReference type="EMBL" id="FNZX01000018">
    <property type="protein sequence ID" value="SEL01859.1"/>
    <property type="molecule type" value="Genomic_DNA"/>
</dbReference>
<dbReference type="InterPro" id="IPR029070">
    <property type="entry name" value="Chitinase_insertion_sf"/>
</dbReference>
<evidence type="ECO:0000313" key="7">
    <source>
        <dbReference type="EMBL" id="SEL01859.1"/>
    </source>
</evidence>